<name>A0A662Z4Y2_9STAP</name>
<dbReference type="Proteomes" id="UP000243605">
    <property type="component" value="Unassembled WGS sequence"/>
</dbReference>
<evidence type="ECO:0000256" key="1">
    <source>
        <dbReference type="SAM" id="SignalP"/>
    </source>
</evidence>
<proteinExistence type="predicted"/>
<feature type="signal peptide" evidence="1">
    <location>
        <begin position="1"/>
        <end position="19"/>
    </location>
</feature>
<organism evidence="2 3">
    <name type="scientific">Aliicoccus persicus</name>
    <dbReference type="NCBI Taxonomy" id="930138"/>
    <lineage>
        <taxon>Bacteria</taxon>
        <taxon>Bacillati</taxon>
        <taxon>Bacillota</taxon>
        <taxon>Bacilli</taxon>
        <taxon>Bacillales</taxon>
        <taxon>Staphylococcaceae</taxon>
        <taxon>Aliicoccus</taxon>
    </lineage>
</organism>
<gene>
    <name evidence="2" type="ORF">SAMN05192557_1850</name>
</gene>
<feature type="chain" id="PRO_5039363295" description="Lipoprotein" evidence="1">
    <location>
        <begin position="20"/>
        <end position="143"/>
    </location>
</feature>
<dbReference type="EMBL" id="FOIT01000006">
    <property type="protein sequence ID" value="SEW15148.1"/>
    <property type="molecule type" value="Genomic_DNA"/>
</dbReference>
<dbReference type="AlphaFoldDB" id="A0A662Z4Y2"/>
<evidence type="ECO:0008006" key="4">
    <source>
        <dbReference type="Google" id="ProtNLM"/>
    </source>
</evidence>
<evidence type="ECO:0000313" key="2">
    <source>
        <dbReference type="EMBL" id="SEW15148.1"/>
    </source>
</evidence>
<keyword evidence="1" id="KW-0732">Signal</keyword>
<dbReference type="RefSeq" id="WP_091476189.1">
    <property type="nucleotide sequence ID" value="NZ_FOIT01000006.1"/>
</dbReference>
<sequence length="143" mass="15283">MRKLLVLGASMTVMLAACGGGNGLEGNVYELEMDGVLSGTYEFGNDGQLTVNEITGAEGDSYEVTDDEILITGSDPNSDITIEIAFSYDDLSGDVIEGEIVSMTLEGDDVPEEVVAEQEAMNEQIEGLPYKLTKVDDDGEDEE</sequence>
<protein>
    <recommendedName>
        <fullName evidence="4">Lipoprotein</fullName>
    </recommendedName>
</protein>
<reference evidence="2 3" key="1">
    <citation type="submission" date="2016-10" db="EMBL/GenBank/DDBJ databases">
        <authorList>
            <person name="Varghese N."/>
            <person name="Submissions S."/>
        </authorList>
    </citation>
    <scope>NUCLEOTIDE SEQUENCE [LARGE SCALE GENOMIC DNA]</scope>
    <source>
        <strain evidence="2 3">IBRC-M10081</strain>
    </source>
</reference>
<accession>A0A662Z4Y2</accession>
<keyword evidence="3" id="KW-1185">Reference proteome</keyword>
<dbReference type="PROSITE" id="PS51257">
    <property type="entry name" value="PROKAR_LIPOPROTEIN"/>
    <property type="match status" value="1"/>
</dbReference>
<evidence type="ECO:0000313" key="3">
    <source>
        <dbReference type="Proteomes" id="UP000243605"/>
    </source>
</evidence>